<dbReference type="NCBIfam" id="TIGR00021">
    <property type="entry name" value="rpiA"/>
    <property type="match status" value="1"/>
</dbReference>
<dbReference type="CDD" id="cd01398">
    <property type="entry name" value="RPI_A"/>
    <property type="match status" value="1"/>
</dbReference>
<feature type="binding site" evidence="2">
    <location>
        <position position="125"/>
    </location>
    <ligand>
        <name>substrate</name>
    </ligand>
</feature>
<evidence type="ECO:0000256" key="1">
    <source>
        <dbReference type="ARBA" id="ARBA00023235"/>
    </source>
</evidence>
<comment type="pathway">
    <text evidence="2">Carbohydrate degradation; pentose phosphate pathway; D-ribose 5-phosphate from D-ribulose 5-phosphate (non-oxidative stage): step 1/1.</text>
</comment>
<dbReference type="InterPro" id="IPR004788">
    <property type="entry name" value="Ribose5P_isomerase_type_A"/>
</dbReference>
<organism evidence="3 4">
    <name type="scientific">Fodinicola feengrottensis</name>
    <dbReference type="NCBI Taxonomy" id="435914"/>
    <lineage>
        <taxon>Bacteria</taxon>
        <taxon>Bacillati</taxon>
        <taxon>Actinomycetota</taxon>
        <taxon>Actinomycetes</taxon>
        <taxon>Mycobacteriales</taxon>
        <taxon>Fodinicola</taxon>
    </lineage>
</organism>
<protein>
    <recommendedName>
        <fullName evidence="2">Ribose-5-phosphate isomerase A</fullName>
        <ecNumber evidence="2">5.3.1.6</ecNumber>
    </recommendedName>
    <alternativeName>
        <fullName evidence="2">Phosphoriboisomerase A</fullName>
        <shortName evidence="2">PRI</shortName>
    </alternativeName>
</protein>
<accession>A0ABP4TJ70</accession>
<reference evidence="4" key="1">
    <citation type="journal article" date="2019" name="Int. J. Syst. Evol. Microbiol.">
        <title>The Global Catalogue of Microorganisms (GCM) 10K type strain sequencing project: providing services to taxonomists for standard genome sequencing and annotation.</title>
        <authorList>
            <consortium name="The Broad Institute Genomics Platform"/>
            <consortium name="The Broad Institute Genome Sequencing Center for Infectious Disease"/>
            <person name="Wu L."/>
            <person name="Ma J."/>
        </authorList>
    </citation>
    <scope>NUCLEOTIDE SEQUENCE [LARGE SCALE GENOMIC DNA]</scope>
    <source>
        <strain evidence="4">JCM 14718</strain>
    </source>
</reference>
<dbReference type="GO" id="GO:0016853">
    <property type="term" value="F:isomerase activity"/>
    <property type="evidence" value="ECO:0007669"/>
    <property type="project" value="UniProtKB-KW"/>
</dbReference>
<comment type="caution">
    <text evidence="3">The sequence shown here is derived from an EMBL/GenBank/DDBJ whole genome shotgun (WGS) entry which is preliminary data.</text>
</comment>
<dbReference type="Gene3D" id="3.30.70.260">
    <property type="match status" value="1"/>
</dbReference>
<dbReference type="InterPro" id="IPR020672">
    <property type="entry name" value="Ribose5P_isomerase_typA_subgr"/>
</dbReference>
<dbReference type="RefSeq" id="WP_344312076.1">
    <property type="nucleotide sequence ID" value="NZ_BAAANY010000015.1"/>
</dbReference>
<feature type="active site" description="Proton acceptor" evidence="2">
    <location>
        <position position="107"/>
    </location>
</feature>
<comment type="function">
    <text evidence="2">Catalyzes the reversible conversion of ribose-5-phosphate to ribulose 5-phosphate.</text>
</comment>
<dbReference type="EC" id="5.3.1.6" evidence="2"/>
<dbReference type="PANTHER" id="PTHR11934">
    <property type="entry name" value="RIBOSE-5-PHOSPHATE ISOMERASE"/>
    <property type="match status" value="1"/>
</dbReference>
<dbReference type="Pfam" id="PF06026">
    <property type="entry name" value="Rib_5-P_isom_A"/>
    <property type="match status" value="1"/>
</dbReference>
<evidence type="ECO:0000313" key="4">
    <source>
        <dbReference type="Proteomes" id="UP001500618"/>
    </source>
</evidence>
<dbReference type="Proteomes" id="UP001500618">
    <property type="component" value="Unassembled WGS sequence"/>
</dbReference>
<feature type="binding site" evidence="2">
    <location>
        <begin position="85"/>
        <end position="88"/>
    </location>
    <ligand>
        <name>substrate</name>
    </ligand>
</feature>
<comment type="catalytic activity">
    <reaction evidence="2">
        <text>aldehydo-D-ribose 5-phosphate = D-ribulose 5-phosphate</text>
        <dbReference type="Rhea" id="RHEA:14657"/>
        <dbReference type="ChEBI" id="CHEBI:58121"/>
        <dbReference type="ChEBI" id="CHEBI:58273"/>
        <dbReference type="EC" id="5.3.1.6"/>
    </reaction>
</comment>
<evidence type="ECO:0000313" key="3">
    <source>
        <dbReference type="EMBL" id="GAA1688889.1"/>
    </source>
</evidence>
<dbReference type="InterPro" id="IPR037171">
    <property type="entry name" value="NagB/RpiA_transferase-like"/>
</dbReference>
<dbReference type="HAMAP" id="MF_00170">
    <property type="entry name" value="Rib_5P_isom_A"/>
    <property type="match status" value="1"/>
</dbReference>
<dbReference type="SUPFAM" id="SSF75445">
    <property type="entry name" value="D-ribose-5-phosphate isomerase (RpiA), lid domain"/>
    <property type="match status" value="1"/>
</dbReference>
<feature type="binding site" evidence="2">
    <location>
        <begin position="30"/>
        <end position="33"/>
    </location>
    <ligand>
        <name>substrate</name>
    </ligand>
</feature>
<name>A0ABP4TJ70_9ACTN</name>
<sequence length="234" mass="25119">MGDQDDAKRAAGERAIAEYLADGLRVGLGSGTTSHWFVRSLAQPVRDGLDIVGVVTSTSTLDVATEVGVRVADLNEVPELDITIDGADEIDPSGNMIKGGGAALLWEKIVATASKKMIAVVDDSKVVEKLGKFPLPIEVVPFGWRSTERHLRAVFAEFGYSDVRLEIRLKDGEYLRTDSGHYILDAYLEEIADPPALAARLNPIPGVVEHGLFIGIAAATVIGHPDGTSEIREF</sequence>
<proteinExistence type="inferred from homology"/>
<dbReference type="SUPFAM" id="SSF100950">
    <property type="entry name" value="NagB/RpiA/CoA transferase-like"/>
    <property type="match status" value="1"/>
</dbReference>
<comment type="similarity">
    <text evidence="2">Belongs to the ribose 5-phosphate isomerase family.</text>
</comment>
<dbReference type="EMBL" id="BAAANY010000015">
    <property type="protein sequence ID" value="GAA1688889.1"/>
    <property type="molecule type" value="Genomic_DNA"/>
</dbReference>
<keyword evidence="1 2" id="KW-0413">Isomerase</keyword>
<dbReference type="PANTHER" id="PTHR11934:SF0">
    <property type="entry name" value="RIBOSE-5-PHOSPHATE ISOMERASE"/>
    <property type="match status" value="1"/>
</dbReference>
<dbReference type="Gene3D" id="3.40.50.1360">
    <property type="match status" value="1"/>
</dbReference>
<gene>
    <name evidence="2 3" type="primary">rpiA</name>
    <name evidence="3" type="ORF">GCM10009765_42930</name>
</gene>
<feature type="binding site" evidence="2">
    <location>
        <begin position="98"/>
        <end position="101"/>
    </location>
    <ligand>
        <name>substrate</name>
    </ligand>
</feature>
<comment type="subunit">
    <text evidence="2">Homodimer.</text>
</comment>
<evidence type="ECO:0000256" key="2">
    <source>
        <dbReference type="HAMAP-Rule" id="MF_00170"/>
    </source>
</evidence>
<dbReference type="NCBIfam" id="NF001924">
    <property type="entry name" value="PRK00702.1"/>
    <property type="match status" value="1"/>
</dbReference>
<keyword evidence="4" id="KW-1185">Reference proteome</keyword>